<reference evidence="4 5" key="1">
    <citation type="submission" date="2020-04" db="EMBL/GenBank/DDBJ databases">
        <authorList>
            <person name="De Canck E."/>
        </authorList>
    </citation>
    <scope>NUCLEOTIDE SEQUENCE [LARGE SCALE GENOMIC DNA]</scope>
    <source>
        <strain evidence="4 5">LMG 28688</strain>
    </source>
</reference>
<dbReference type="PANTHER" id="PTHR34606:SF15">
    <property type="entry name" value="BON DOMAIN-CONTAINING PROTEIN"/>
    <property type="match status" value="1"/>
</dbReference>
<dbReference type="InterPro" id="IPR007055">
    <property type="entry name" value="BON_dom"/>
</dbReference>
<proteinExistence type="predicted"/>
<feature type="signal peptide" evidence="2">
    <location>
        <begin position="1"/>
        <end position="24"/>
    </location>
</feature>
<feature type="compositionally biased region" description="Low complexity" evidence="1">
    <location>
        <begin position="34"/>
        <end position="51"/>
    </location>
</feature>
<evidence type="ECO:0000313" key="4">
    <source>
        <dbReference type="EMBL" id="CAB3794368.1"/>
    </source>
</evidence>
<feature type="region of interest" description="Disordered" evidence="1">
    <location>
        <begin position="34"/>
        <end position="55"/>
    </location>
</feature>
<keyword evidence="5" id="KW-1185">Reference proteome</keyword>
<evidence type="ECO:0000259" key="3">
    <source>
        <dbReference type="PROSITE" id="PS50914"/>
    </source>
</evidence>
<sequence>MKAIQAFKLAAGTMLVAASLHVYAQTAASAPAAAPAAAAPTAAPTDAAQAQVKQSKADLKKAKAANRALSRKVRGALAKDKNISVANITVRAKDGAIVLQGTVPEQAQVDHATEVAKGVAGVTSVKNALTIRPVGT</sequence>
<dbReference type="Pfam" id="PF04972">
    <property type="entry name" value="BON"/>
    <property type="match status" value="1"/>
</dbReference>
<dbReference type="PANTHER" id="PTHR34606">
    <property type="entry name" value="BON DOMAIN-CONTAINING PROTEIN"/>
    <property type="match status" value="1"/>
</dbReference>
<dbReference type="Gene3D" id="3.30.1340.30">
    <property type="match status" value="1"/>
</dbReference>
<accession>A0A6J5G797</accession>
<dbReference type="RefSeq" id="WP_175196480.1">
    <property type="nucleotide sequence ID" value="NZ_CADIKL010000019.1"/>
</dbReference>
<keyword evidence="2" id="KW-0732">Signal</keyword>
<dbReference type="InterPro" id="IPR051686">
    <property type="entry name" value="Lipoprotein_DolP"/>
</dbReference>
<feature type="domain" description="BON" evidence="3">
    <location>
        <begin position="65"/>
        <end position="133"/>
    </location>
</feature>
<dbReference type="Proteomes" id="UP000494119">
    <property type="component" value="Unassembled WGS sequence"/>
</dbReference>
<protein>
    <recommendedName>
        <fullName evidence="3">BON domain-containing protein</fullName>
    </recommendedName>
</protein>
<dbReference type="EMBL" id="CADIKL010000019">
    <property type="protein sequence ID" value="CAB3794368.1"/>
    <property type="molecule type" value="Genomic_DNA"/>
</dbReference>
<evidence type="ECO:0000256" key="2">
    <source>
        <dbReference type="SAM" id="SignalP"/>
    </source>
</evidence>
<dbReference type="PROSITE" id="PS50914">
    <property type="entry name" value="BON"/>
    <property type="match status" value="1"/>
</dbReference>
<organism evidence="4 5">
    <name type="scientific">Paraburkholderia caffeinitolerans</name>
    <dbReference type="NCBI Taxonomy" id="1723730"/>
    <lineage>
        <taxon>Bacteria</taxon>
        <taxon>Pseudomonadati</taxon>
        <taxon>Pseudomonadota</taxon>
        <taxon>Betaproteobacteria</taxon>
        <taxon>Burkholderiales</taxon>
        <taxon>Burkholderiaceae</taxon>
        <taxon>Paraburkholderia</taxon>
    </lineage>
</organism>
<gene>
    <name evidence="4" type="ORF">LMG28688_03921</name>
</gene>
<evidence type="ECO:0000256" key="1">
    <source>
        <dbReference type="SAM" id="MobiDB-lite"/>
    </source>
</evidence>
<feature type="chain" id="PRO_5027108579" description="BON domain-containing protein" evidence="2">
    <location>
        <begin position="25"/>
        <end position="136"/>
    </location>
</feature>
<name>A0A6J5G797_9BURK</name>
<evidence type="ECO:0000313" key="5">
    <source>
        <dbReference type="Proteomes" id="UP000494119"/>
    </source>
</evidence>
<dbReference type="AlphaFoldDB" id="A0A6J5G797"/>